<protein>
    <submittedName>
        <fullName evidence="5">Enteropeptidase-like</fullName>
    </submittedName>
</protein>
<proteinExistence type="predicted"/>
<gene>
    <name evidence="5" type="primary">LOC115018833</name>
</gene>
<dbReference type="InterPro" id="IPR000082">
    <property type="entry name" value="SEA_dom"/>
</dbReference>
<keyword evidence="4" id="KW-1185">Reference proteome</keyword>
<dbReference type="PROSITE" id="PS50024">
    <property type="entry name" value="SEA"/>
    <property type="match status" value="1"/>
</dbReference>
<dbReference type="SMART" id="SM00200">
    <property type="entry name" value="SEA"/>
    <property type="match status" value="1"/>
</dbReference>
<dbReference type="OrthoDB" id="9990982at2759"/>
<feature type="domain" description="SEA" evidence="3">
    <location>
        <begin position="39"/>
        <end position="153"/>
    </location>
</feature>
<reference evidence="5" key="1">
    <citation type="submission" date="2025-08" db="UniProtKB">
        <authorList>
            <consortium name="RefSeq"/>
        </authorList>
    </citation>
    <scope>IDENTIFICATION</scope>
</reference>
<dbReference type="KEGG" id="cgob:115018833"/>
<dbReference type="InterPro" id="IPR002172">
    <property type="entry name" value="LDrepeatLR_classA_rpt"/>
</dbReference>
<dbReference type="InterPro" id="IPR036055">
    <property type="entry name" value="LDL_receptor-like_sf"/>
</dbReference>
<dbReference type="SUPFAM" id="SSF57424">
    <property type="entry name" value="LDL receptor-like module"/>
    <property type="match status" value="1"/>
</dbReference>
<dbReference type="InterPro" id="IPR023415">
    <property type="entry name" value="LDLR_class-A_CS"/>
</dbReference>
<dbReference type="GeneID" id="115018833"/>
<dbReference type="PROSITE" id="PS50068">
    <property type="entry name" value="LDLRA_2"/>
    <property type="match status" value="1"/>
</dbReference>
<dbReference type="SUPFAM" id="SSF82671">
    <property type="entry name" value="SEA domain"/>
    <property type="match status" value="1"/>
</dbReference>
<evidence type="ECO:0000259" key="3">
    <source>
        <dbReference type="PROSITE" id="PS50024"/>
    </source>
</evidence>
<dbReference type="PROSITE" id="PS51257">
    <property type="entry name" value="PROKAR_LIPOPROTEIN"/>
    <property type="match status" value="1"/>
</dbReference>
<dbReference type="Gene3D" id="3.30.70.960">
    <property type="entry name" value="SEA domain"/>
    <property type="match status" value="1"/>
</dbReference>
<dbReference type="Pfam" id="PF00057">
    <property type="entry name" value="Ldl_recept_a"/>
    <property type="match status" value="1"/>
</dbReference>
<dbReference type="InParanoid" id="A0A6J2QZE8"/>
<name>A0A6J2QZE8_COTGO</name>
<dbReference type="PROSITE" id="PS01209">
    <property type="entry name" value="LDLRA_1"/>
    <property type="match status" value="1"/>
</dbReference>
<keyword evidence="1" id="KW-1015">Disulfide bond</keyword>
<dbReference type="Gene3D" id="4.10.400.10">
    <property type="entry name" value="Low-density Lipoprotein Receptor"/>
    <property type="match status" value="1"/>
</dbReference>
<dbReference type="InterPro" id="IPR036364">
    <property type="entry name" value="SEA_dom_sf"/>
</dbReference>
<accession>A0A6J2QZE8</accession>
<dbReference type="Proteomes" id="UP000504630">
    <property type="component" value="Chromosome 14"/>
</dbReference>
<evidence type="ECO:0000313" key="4">
    <source>
        <dbReference type="Proteomes" id="UP000504630"/>
    </source>
</evidence>
<evidence type="ECO:0000256" key="2">
    <source>
        <dbReference type="PROSITE-ProRule" id="PRU00124"/>
    </source>
</evidence>
<comment type="caution">
    <text evidence="2">Lacks conserved residue(s) required for the propagation of feature annotation.</text>
</comment>
<dbReference type="CDD" id="cd00112">
    <property type="entry name" value="LDLa"/>
    <property type="match status" value="1"/>
</dbReference>
<dbReference type="Pfam" id="PF01390">
    <property type="entry name" value="SEA"/>
    <property type="match status" value="1"/>
</dbReference>
<evidence type="ECO:0000313" key="5">
    <source>
        <dbReference type="RefSeq" id="XP_029303913.1"/>
    </source>
</evidence>
<organism evidence="4 5">
    <name type="scientific">Cottoperca gobio</name>
    <name type="common">Frogmouth</name>
    <name type="synonym">Aphritis gobio</name>
    <dbReference type="NCBI Taxonomy" id="56716"/>
    <lineage>
        <taxon>Eukaryota</taxon>
        <taxon>Metazoa</taxon>
        <taxon>Chordata</taxon>
        <taxon>Craniata</taxon>
        <taxon>Vertebrata</taxon>
        <taxon>Euteleostomi</taxon>
        <taxon>Actinopterygii</taxon>
        <taxon>Neopterygii</taxon>
        <taxon>Teleostei</taxon>
        <taxon>Neoteleostei</taxon>
        <taxon>Acanthomorphata</taxon>
        <taxon>Eupercaria</taxon>
        <taxon>Perciformes</taxon>
        <taxon>Notothenioidei</taxon>
        <taxon>Bovichtidae</taxon>
        <taxon>Cottoperca</taxon>
    </lineage>
</organism>
<evidence type="ECO:0000256" key="1">
    <source>
        <dbReference type="ARBA" id="ARBA00023157"/>
    </source>
</evidence>
<sequence length="208" mass="22389">MKRGLSSLEFLLAVVSSLLLVSCVALIILSWISLKSEGAVEPAVLSGRMVITEGVVFSEELKNSSSLLFKSLAFDVQHLVSEAFRHSELRLHFLSCQVLYFSRGSVAVTFDLCFNHLIDLKEAAQQLGAGLQEAGNAGLVIDKNSIQITEKQQKTTAAPSSVTPTTATCPPHQTSCADRSMCVPIDRLCDGVEDCPDNSDEVAARCGE</sequence>
<dbReference type="SMART" id="SM00192">
    <property type="entry name" value="LDLa"/>
    <property type="match status" value="1"/>
</dbReference>
<dbReference type="AlphaFoldDB" id="A0A6J2QZE8"/>
<dbReference type="RefSeq" id="XP_029303913.1">
    <property type="nucleotide sequence ID" value="XM_029448053.1"/>
</dbReference>